<accession>A0AC61U846</accession>
<proteinExistence type="predicted"/>
<gene>
    <name evidence="1" type="ORF">LP422_10280</name>
</gene>
<evidence type="ECO:0000313" key="2">
    <source>
        <dbReference type="Proteomes" id="UP001059663"/>
    </source>
</evidence>
<dbReference type="EMBL" id="CP087977">
    <property type="protein sequence ID" value="UUZ46153.1"/>
    <property type="molecule type" value="Genomic_DNA"/>
</dbReference>
<reference evidence="1" key="1">
    <citation type="submission" date="2021-11" db="EMBL/GenBank/DDBJ databases">
        <title>Study of the species diversity of bacterial strains isolated from a unique natural object - Shulgan-Tash cave (Bashkiria).</title>
        <authorList>
            <person name="Sazanova A.L."/>
            <person name="Chirak E.R."/>
            <person name="Safronova V.I."/>
        </authorList>
    </citation>
    <scope>NUCLEOTIDE SEQUENCE</scope>
    <source>
        <strain evidence="1">P1</strain>
    </source>
</reference>
<sequence length="48" mass="4751">MTLPADGVAEALSSSPVPLVSMGRAAAEDMTPFLTAAPAGRHAASLLT</sequence>
<evidence type="ECO:0000313" key="1">
    <source>
        <dbReference type="EMBL" id="UUZ46153.1"/>
    </source>
</evidence>
<protein>
    <submittedName>
        <fullName evidence="1">Uncharacterized protein</fullName>
    </submittedName>
</protein>
<name>A0AC61U846_9MICO</name>
<dbReference type="Proteomes" id="UP001059663">
    <property type="component" value="Chromosome"/>
</dbReference>
<organism evidence="1 2">
    <name type="scientific">Janibacter limosus</name>
    <dbReference type="NCBI Taxonomy" id="53458"/>
    <lineage>
        <taxon>Bacteria</taxon>
        <taxon>Bacillati</taxon>
        <taxon>Actinomycetota</taxon>
        <taxon>Actinomycetes</taxon>
        <taxon>Micrococcales</taxon>
        <taxon>Intrasporangiaceae</taxon>
        <taxon>Janibacter</taxon>
    </lineage>
</organism>